<feature type="region of interest" description="Disordered" evidence="1">
    <location>
        <begin position="63"/>
        <end position="88"/>
    </location>
</feature>
<dbReference type="AlphaFoldDB" id="A0AAD5ILE3"/>
<evidence type="ECO:0000313" key="2">
    <source>
        <dbReference type="EMBL" id="KAI9168878.1"/>
    </source>
</evidence>
<keyword evidence="3" id="KW-1185">Reference proteome</keyword>
<accession>A0AAD5ILE3</accession>
<evidence type="ECO:0000313" key="3">
    <source>
        <dbReference type="Proteomes" id="UP001064489"/>
    </source>
</evidence>
<comment type="caution">
    <text evidence="2">The sequence shown here is derived from an EMBL/GenBank/DDBJ whole genome shotgun (WGS) entry which is preliminary data.</text>
</comment>
<protein>
    <submittedName>
        <fullName evidence="2">Uncharacterized protein</fullName>
    </submittedName>
</protein>
<reference evidence="2" key="1">
    <citation type="journal article" date="2022" name="Plant J.">
        <title>Strategies of tolerance reflected in two North American maple genomes.</title>
        <authorList>
            <person name="McEvoy S.L."/>
            <person name="Sezen U.U."/>
            <person name="Trouern-Trend A."/>
            <person name="McMahon S.M."/>
            <person name="Schaberg P.G."/>
            <person name="Yang J."/>
            <person name="Wegrzyn J.L."/>
            <person name="Swenson N.G."/>
        </authorList>
    </citation>
    <scope>NUCLEOTIDE SEQUENCE</scope>
    <source>
        <strain evidence="2">91603</strain>
    </source>
</reference>
<dbReference type="EMBL" id="JAJSOW010000104">
    <property type="protein sequence ID" value="KAI9168878.1"/>
    <property type="molecule type" value="Genomic_DNA"/>
</dbReference>
<organism evidence="2 3">
    <name type="scientific">Acer negundo</name>
    <name type="common">Box elder</name>
    <dbReference type="NCBI Taxonomy" id="4023"/>
    <lineage>
        <taxon>Eukaryota</taxon>
        <taxon>Viridiplantae</taxon>
        <taxon>Streptophyta</taxon>
        <taxon>Embryophyta</taxon>
        <taxon>Tracheophyta</taxon>
        <taxon>Spermatophyta</taxon>
        <taxon>Magnoliopsida</taxon>
        <taxon>eudicotyledons</taxon>
        <taxon>Gunneridae</taxon>
        <taxon>Pentapetalae</taxon>
        <taxon>rosids</taxon>
        <taxon>malvids</taxon>
        <taxon>Sapindales</taxon>
        <taxon>Sapindaceae</taxon>
        <taxon>Hippocastanoideae</taxon>
        <taxon>Acereae</taxon>
        <taxon>Acer</taxon>
    </lineage>
</organism>
<gene>
    <name evidence="2" type="ORF">LWI28_003245</name>
</gene>
<reference evidence="2" key="2">
    <citation type="submission" date="2023-02" db="EMBL/GenBank/DDBJ databases">
        <authorList>
            <person name="Swenson N.G."/>
            <person name="Wegrzyn J.L."/>
            <person name="Mcevoy S.L."/>
        </authorList>
    </citation>
    <scope>NUCLEOTIDE SEQUENCE</scope>
    <source>
        <strain evidence="2">91603</strain>
        <tissue evidence="2">Leaf</tissue>
    </source>
</reference>
<evidence type="ECO:0000256" key="1">
    <source>
        <dbReference type="SAM" id="MobiDB-lite"/>
    </source>
</evidence>
<proteinExistence type="predicted"/>
<sequence>MDIEPLDGTDIELQKIRAFRPTREDLMRRLLHDFVPESCDEWDEASAGGYVLEQRLLQEQGWTGINTDPIRPSKERKSLKGRSGQLWV</sequence>
<name>A0AAD5ILE3_ACENE</name>
<dbReference type="Proteomes" id="UP001064489">
    <property type="component" value="Chromosome 7"/>
</dbReference>